<gene>
    <name evidence="2" type="ORF">ACFFH7_14545</name>
</gene>
<organism evidence="2 3">
    <name type="scientific">Kutzneria chonburiensis</name>
    <dbReference type="NCBI Taxonomy" id="1483604"/>
    <lineage>
        <taxon>Bacteria</taxon>
        <taxon>Bacillati</taxon>
        <taxon>Actinomycetota</taxon>
        <taxon>Actinomycetes</taxon>
        <taxon>Pseudonocardiales</taxon>
        <taxon>Pseudonocardiaceae</taxon>
        <taxon>Kutzneria</taxon>
    </lineage>
</organism>
<evidence type="ECO:0000313" key="3">
    <source>
        <dbReference type="Proteomes" id="UP001589810"/>
    </source>
</evidence>
<name>A0ABV6MQX0_9PSEU</name>
<comment type="caution">
    <text evidence="2">The sequence shown here is derived from an EMBL/GenBank/DDBJ whole genome shotgun (WGS) entry which is preliminary data.</text>
</comment>
<keyword evidence="3" id="KW-1185">Reference proteome</keyword>
<dbReference type="Proteomes" id="UP001589810">
    <property type="component" value="Unassembled WGS sequence"/>
</dbReference>
<evidence type="ECO:0008006" key="4">
    <source>
        <dbReference type="Google" id="ProtNLM"/>
    </source>
</evidence>
<keyword evidence="1" id="KW-0732">Signal</keyword>
<feature type="chain" id="PRO_5045849364" description="Spore-associated protein A" evidence="1">
    <location>
        <begin position="20"/>
        <end position="143"/>
    </location>
</feature>
<dbReference type="RefSeq" id="WP_273941128.1">
    <property type="nucleotide sequence ID" value="NZ_CP097263.1"/>
</dbReference>
<protein>
    <recommendedName>
        <fullName evidence="4">Spore-associated protein A</fullName>
    </recommendedName>
</protein>
<feature type="signal peptide" evidence="1">
    <location>
        <begin position="1"/>
        <end position="19"/>
    </location>
</feature>
<dbReference type="EMBL" id="JBHLUD010000004">
    <property type="protein sequence ID" value="MFC0542713.1"/>
    <property type="molecule type" value="Genomic_DNA"/>
</dbReference>
<evidence type="ECO:0000256" key="1">
    <source>
        <dbReference type="SAM" id="SignalP"/>
    </source>
</evidence>
<reference evidence="2 3" key="1">
    <citation type="submission" date="2024-09" db="EMBL/GenBank/DDBJ databases">
        <authorList>
            <person name="Sun Q."/>
            <person name="Mori K."/>
        </authorList>
    </citation>
    <scope>NUCLEOTIDE SEQUENCE [LARGE SCALE GENOMIC DNA]</scope>
    <source>
        <strain evidence="2 3">TBRC 1432</strain>
    </source>
</reference>
<proteinExistence type="predicted"/>
<sequence>MLAASAVFLGLSVAVPATASADGWGCAGSQIDSYPVTAGTLKMGTVYLYWDNNTGRNCAVNVAYGSFYGRQKEMSISMYPCAYGADGDCDQVSPTATDDGSFKYYAGPVSVPARGLCISLLAQIVDSYYGVGQAGPWHGVHCK</sequence>
<evidence type="ECO:0000313" key="2">
    <source>
        <dbReference type="EMBL" id="MFC0542713.1"/>
    </source>
</evidence>
<accession>A0ABV6MQX0</accession>